<comment type="caution">
    <text evidence="4">The sequence shown here is derived from an EMBL/GenBank/DDBJ whole genome shotgun (WGS) entry which is preliminary data.</text>
</comment>
<accession>A0A428W3H4</accession>
<evidence type="ECO:0000313" key="4">
    <source>
        <dbReference type="EMBL" id="RSM37640.1"/>
    </source>
</evidence>
<proteinExistence type="predicted"/>
<dbReference type="Pfam" id="PF00583">
    <property type="entry name" value="Acetyltransf_1"/>
    <property type="match status" value="1"/>
</dbReference>
<dbReference type="PROSITE" id="PS51186">
    <property type="entry name" value="GNAT"/>
    <property type="match status" value="1"/>
</dbReference>
<keyword evidence="1 4" id="KW-0808">Transferase</keyword>
<evidence type="ECO:0000313" key="5">
    <source>
        <dbReference type="Proteomes" id="UP000286716"/>
    </source>
</evidence>
<keyword evidence="2" id="KW-0012">Acyltransferase</keyword>
<evidence type="ECO:0000256" key="1">
    <source>
        <dbReference type="ARBA" id="ARBA00022679"/>
    </source>
</evidence>
<organism evidence="4 5">
    <name type="scientific">Amycolatopsis balhimycina DSM 5908</name>
    <dbReference type="NCBI Taxonomy" id="1081091"/>
    <lineage>
        <taxon>Bacteria</taxon>
        <taxon>Bacillati</taxon>
        <taxon>Actinomycetota</taxon>
        <taxon>Actinomycetes</taxon>
        <taxon>Pseudonocardiales</taxon>
        <taxon>Pseudonocardiaceae</taxon>
        <taxon>Amycolatopsis</taxon>
    </lineage>
</organism>
<dbReference type="Proteomes" id="UP000286716">
    <property type="component" value="Unassembled WGS sequence"/>
</dbReference>
<name>A0A428W3H4_AMYBA</name>
<dbReference type="GO" id="GO:0016747">
    <property type="term" value="F:acyltransferase activity, transferring groups other than amino-acyl groups"/>
    <property type="evidence" value="ECO:0007669"/>
    <property type="project" value="InterPro"/>
</dbReference>
<dbReference type="EMBL" id="QHHU01000067">
    <property type="protein sequence ID" value="RSM37640.1"/>
    <property type="molecule type" value="Genomic_DNA"/>
</dbReference>
<dbReference type="PANTHER" id="PTHR43877">
    <property type="entry name" value="AMINOALKYLPHOSPHONATE N-ACETYLTRANSFERASE-RELATED-RELATED"/>
    <property type="match status" value="1"/>
</dbReference>
<dbReference type="Gene3D" id="3.40.630.30">
    <property type="match status" value="1"/>
</dbReference>
<sequence>MPAHHELIRPAQPEDAERVWPLVREFATSFTPERTAFDPAWQQAVVAAHTLVLVAETGDGDIIGYLLGNSHQTFFANGSVAWVEELMVERGHRRSGVGRRLMEHAEDWARSIDAAYLALASRRAGHFYLALGYEDSAVFYKNTLRSR</sequence>
<dbReference type="CDD" id="cd04301">
    <property type="entry name" value="NAT_SF"/>
    <property type="match status" value="1"/>
</dbReference>
<dbReference type="InterPro" id="IPR016181">
    <property type="entry name" value="Acyl_CoA_acyltransferase"/>
</dbReference>
<dbReference type="PANTHER" id="PTHR43877:SF2">
    <property type="entry name" value="AMINOALKYLPHOSPHONATE N-ACETYLTRANSFERASE-RELATED"/>
    <property type="match status" value="1"/>
</dbReference>
<reference evidence="4 5" key="1">
    <citation type="submission" date="2018-05" db="EMBL/GenBank/DDBJ databases">
        <title>Evolution of GPA BGCs.</title>
        <authorList>
            <person name="Waglechner N."/>
            <person name="Wright G.D."/>
        </authorList>
    </citation>
    <scope>NUCLEOTIDE SEQUENCE [LARGE SCALE GENOMIC DNA]</scope>
    <source>
        <strain evidence="4 5">DSM 5908</strain>
    </source>
</reference>
<gene>
    <name evidence="4" type="ORF">DMA12_36005</name>
</gene>
<feature type="domain" description="N-acetyltransferase" evidence="3">
    <location>
        <begin position="6"/>
        <end position="147"/>
    </location>
</feature>
<dbReference type="AlphaFoldDB" id="A0A428W3H4"/>
<dbReference type="InterPro" id="IPR000182">
    <property type="entry name" value="GNAT_dom"/>
</dbReference>
<protein>
    <submittedName>
        <fullName evidence="4">N-acetyltransferase</fullName>
    </submittedName>
</protein>
<dbReference type="SUPFAM" id="SSF55729">
    <property type="entry name" value="Acyl-CoA N-acyltransferases (Nat)"/>
    <property type="match status" value="1"/>
</dbReference>
<evidence type="ECO:0000256" key="2">
    <source>
        <dbReference type="ARBA" id="ARBA00023315"/>
    </source>
</evidence>
<keyword evidence="5" id="KW-1185">Reference proteome</keyword>
<evidence type="ECO:0000259" key="3">
    <source>
        <dbReference type="PROSITE" id="PS51186"/>
    </source>
</evidence>
<dbReference type="InterPro" id="IPR050832">
    <property type="entry name" value="Bact_Acetyltransf"/>
</dbReference>
<dbReference type="OrthoDB" id="4793359at2"/>